<protein>
    <recommendedName>
        <fullName evidence="9">Arginine-ornithine antiporter</fullName>
    </recommendedName>
</protein>
<keyword evidence="4" id="KW-1003">Cell membrane</keyword>
<evidence type="ECO:0000256" key="7">
    <source>
        <dbReference type="ARBA" id="ARBA00022989"/>
    </source>
</evidence>
<organism evidence="11 12">
    <name type="scientific">Peribacillus deserti</name>
    <dbReference type="NCBI Taxonomy" id="673318"/>
    <lineage>
        <taxon>Bacteria</taxon>
        <taxon>Bacillati</taxon>
        <taxon>Bacillota</taxon>
        <taxon>Bacilli</taxon>
        <taxon>Bacillales</taxon>
        <taxon>Bacillaceae</taxon>
        <taxon>Peribacillus</taxon>
    </lineage>
</organism>
<feature type="transmembrane region" description="Helical" evidence="10">
    <location>
        <begin position="126"/>
        <end position="147"/>
    </location>
</feature>
<dbReference type="Pfam" id="PF13520">
    <property type="entry name" value="AA_permease_2"/>
    <property type="match status" value="1"/>
</dbReference>
<gene>
    <name evidence="11" type="primary">arcD</name>
    <name evidence="11" type="ORF">CUU66_06965</name>
</gene>
<dbReference type="PANTHER" id="PTHR42770:SF4">
    <property type="entry name" value="ARGININE_ORNITHINE ANTIPORTER-RELATED"/>
    <property type="match status" value="1"/>
</dbReference>
<name>A0A2N5M8E9_9BACI</name>
<keyword evidence="5 10" id="KW-0812">Transmembrane</keyword>
<feature type="transmembrane region" description="Helical" evidence="10">
    <location>
        <begin position="93"/>
        <end position="120"/>
    </location>
</feature>
<feature type="transmembrane region" description="Helical" evidence="10">
    <location>
        <begin position="159"/>
        <end position="176"/>
    </location>
</feature>
<evidence type="ECO:0000256" key="9">
    <source>
        <dbReference type="NCBIfam" id="TIGR03810"/>
    </source>
</evidence>
<keyword evidence="12" id="KW-1185">Reference proteome</keyword>
<reference evidence="11 12" key="1">
    <citation type="submission" date="2017-11" db="EMBL/GenBank/DDBJ databases">
        <title>Comparitive Functional Genomics of Dry Heat Resistant strains isolated from the Viking Spacecraft.</title>
        <authorList>
            <person name="Seuylemezian A."/>
            <person name="Cooper K."/>
            <person name="Vaishampayan P."/>
        </authorList>
    </citation>
    <scope>NUCLEOTIDE SEQUENCE [LARGE SCALE GENOMIC DNA]</scope>
    <source>
        <strain evidence="11 12">V1-29</strain>
    </source>
</reference>
<dbReference type="Gene3D" id="1.20.1740.10">
    <property type="entry name" value="Amino acid/polyamine transporter I"/>
    <property type="match status" value="1"/>
</dbReference>
<feature type="transmembrane region" description="Helical" evidence="10">
    <location>
        <begin position="390"/>
        <end position="408"/>
    </location>
</feature>
<feature type="transmembrane region" description="Helical" evidence="10">
    <location>
        <begin position="333"/>
        <end position="351"/>
    </location>
</feature>
<sequence>MKSGSKSQLGIWPLIALVIGSVIGGGAFNLPSDITQGAHTGAILIGWVITGAGILSLGLSFQNLNNKQPELNGGIFAYAKAGFGQFMGFNSAWGYWCSAFLGNVAFATLFVSALGYFFPILNGRNAASIICASIILWAVHFLVLQGVKSASLVNAATTIAKLIPILLFIILGFFAFDSDIFTQDFWGTAPLNWDSIQNQVKSTMLITLWVFVGFEGAVVLSGRARNRGDVGRATVFGLLCTLSIYVLLFIISAGIMGKEQLAGLKNPSLAYVLEAAVGEWGAALVNIGLVISVLGAWLGWTILAAEIPYIAGKEKVFPSFFSKENRHSSPSRSLFLSNLLIQLFLLTFLISDKPYQLAYSLASSAILIPYLFAALYQIKYSMREDSQDRTRNLIVGFIAAAYSIWLLYAAGLSYLLLTLLIYLPGILIYAAAQKEYKQKIFAGKEAVAAVVIVILAIIAVAMLFLGRISV</sequence>
<dbReference type="InterPro" id="IPR002293">
    <property type="entry name" value="AA/rel_permease1"/>
</dbReference>
<evidence type="ECO:0000256" key="10">
    <source>
        <dbReference type="SAM" id="Phobius"/>
    </source>
</evidence>
<feature type="transmembrane region" description="Helical" evidence="10">
    <location>
        <begin position="414"/>
        <end position="432"/>
    </location>
</feature>
<accession>A0A2N5M8E9</accession>
<comment type="caution">
    <text evidence="11">The sequence shown here is derived from an EMBL/GenBank/DDBJ whole genome shotgun (WGS) entry which is preliminary data.</text>
</comment>
<dbReference type="NCBIfam" id="TIGR00905">
    <property type="entry name" value="2A0302"/>
    <property type="match status" value="1"/>
</dbReference>
<dbReference type="PANTHER" id="PTHR42770">
    <property type="entry name" value="AMINO ACID TRANSPORTER-RELATED"/>
    <property type="match status" value="1"/>
</dbReference>
<dbReference type="Proteomes" id="UP000234748">
    <property type="component" value="Unassembled WGS sequence"/>
</dbReference>
<evidence type="ECO:0000313" key="11">
    <source>
        <dbReference type="EMBL" id="PLT30617.1"/>
    </source>
</evidence>
<evidence type="ECO:0000256" key="5">
    <source>
        <dbReference type="ARBA" id="ARBA00022692"/>
    </source>
</evidence>
<evidence type="ECO:0000256" key="6">
    <source>
        <dbReference type="ARBA" id="ARBA00022970"/>
    </source>
</evidence>
<evidence type="ECO:0000256" key="2">
    <source>
        <dbReference type="ARBA" id="ARBA00008220"/>
    </source>
</evidence>
<proteinExistence type="inferred from homology"/>
<feature type="transmembrane region" description="Helical" evidence="10">
    <location>
        <begin position="287"/>
        <end position="312"/>
    </location>
</feature>
<dbReference type="GO" id="GO:0005886">
    <property type="term" value="C:plasma membrane"/>
    <property type="evidence" value="ECO:0007669"/>
    <property type="project" value="UniProtKB-SubCell"/>
</dbReference>
<feature type="transmembrane region" description="Helical" evidence="10">
    <location>
        <begin position="12"/>
        <end position="30"/>
    </location>
</feature>
<dbReference type="InterPro" id="IPR022461">
    <property type="entry name" value="Arg/Orn_antiprt_ArcD"/>
</dbReference>
<keyword evidence="6" id="KW-0029">Amino-acid transport</keyword>
<evidence type="ECO:0000256" key="8">
    <source>
        <dbReference type="ARBA" id="ARBA00023136"/>
    </source>
</evidence>
<dbReference type="InterPro" id="IPR004754">
    <property type="entry name" value="Amino_acid_antiprt"/>
</dbReference>
<keyword evidence="8 10" id="KW-0472">Membrane</keyword>
<evidence type="ECO:0000256" key="4">
    <source>
        <dbReference type="ARBA" id="ARBA00022475"/>
    </source>
</evidence>
<feature type="transmembrane region" description="Helical" evidence="10">
    <location>
        <begin position="357"/>
        <end position="378"/>
    </location>
</feature>
<dbReference type="GO" id="GO:0043858">
    <property type="term" value="F:arginine:ornithine antiporter activity"/>
    <property type="evidence" value="ECO:0007669"/>
    <property type="project" value="UniProtKB-UniRule"/>
</dbReference>
<dbReference type="EMBL" id="PGUY01000020">
    <property type="protein sequence ID" value="PLT30617.1"/>
    <property type="molecule type" value="Genomic_DNA"/>
</dbReference>
<dbReference type="PIRSF" id="PIRSF006060">
    <property type="entry name" value="AA_transporter"/>
    <property type="match status" value="1"/>
</dbReference>
<feature type="transmembrane region" description="Helical" evidence="10">
    <location>
        <begin position="444"/>
        <end position="465"/>
    </location>
</feature>
<comment type="similarity">
    <text evidence="2">Belongs to the amino acid-polyamine-organocation (APC) superfamily. Basic amino acid/polyamine antiporter (APA) (TC 2.A.3.2) family.</text>
</comment>
<evidence type="ECO:0000256" key="3">
    <source>
        <dbReference type="ARBA" id="ARBA00022448"/>
    </source>
</evidence>
<evidence type="ECO:0000313" key="12">
    <source>
        <dbReference type="Proteomes" id="UP000234748"/>
    </source>
</evidence>
<keyword evidence="3" id="KW-0813">Transport</keyword>
<dbReference type="OrthoDB" id="9762947at2"/>
<dbReference type="GO" id="GO:0006527">
    <property type="term" value="P:L-arginine catabolic process"/>
    <property type="evidence" value="ECO:0007669"/>
    <property type="project" value="UniProtKB-UniRule"/>
</dbReference>
<keyword evidence="7 10" id="KW-1133">Transmembrane helix</keyword>
<feature type="transmembrane region" description="Helical" evidence="10">
    <location>
        <begin position="42"/>
        <end position="61"/>
    </location>
</feature>
<comment type="subcellular location">
    <subcellularLocation>
        <location evidence="1">Cell membrane</location>
        <topology evidence="1">Multi-pass membrane protein</topology>
    </subcellularLocation>
</comment>
<evidence type="ECO:0000256" key="1">
    <source>
        <dbReference type="ARBA" id="ARBA00004651"/>
    </source>
</evidence>
<dbReference type="GO" id="GO:1903826">
    <property type="term" value="P:L-arginine transmembrane transport"/>
    <property type="evidence" value="ECO:0007669"/>
    <property type="project" value="InterPro"/>
</dbReference>
<feature type="transmembrane region" description="Helical" evidence="10">
    <location>
        <begin position="233"/>
        <end position="256"/>
    </location>
</feature>
<dbReference type="AlphaFoldDB" id="A0A2N5M8E9"/>
<feature type="transmembrane region" description="Helical" evidence="10">
    <location>
        <begin position="202"/>
        <end position="221"/>
    </location>
</feature>
<dbReference type="NCBIfam" id="TIGR03810">
    <property type="entry name" value="arg_ornith_anti"/>
    <property type="match status" value="1"/>
</dbReference>
<dbReference type="InterPro" id="IPR050367">
    <property type="entry name" value="APC_superfamily"/>
</dbReference>